<reference evidence="3" key="1">
    <citation type="submission" date="2023-10" db="EMBL/GenBank/DDBJ databases">
        <authorList>
            <person name="Chen Y."/>
            <person name="Shah S."/>
            <person name="Dougan E. K."/>
            <person name="Thang M."/>
            <person name="Chan C."/>
        </authorList>
    </citation>
    <scope>NUCLEOTIDE SEQUENCE [LARGE SCALE GENOMIC DNA]</scope>
</reference>
<feature type="region of interest" description="Disordered" evidence="1">
    <location>
        <begin position="44"/>
        <end position="71"/>
    </location>
</feature>
<feature type="signal peptide" evidence="2">
    <location>
        <begin position="1"/>
        <end position="25"/>
    </location>
</feature>
<feature type="compositionally biased region" description="Pro residues" evidence="1">
    <location>
        <begin position="256"/>
        <end position="271"/>
    </location>
</feature>
<sequence>MSGVANAPRFVIVLFLSAPFSNASSQPSRSTVMRRDVSVFIGPQGSPTFSTVEDGDIDSSSSTPSPVPPNVEVKHGAAIETTLPDESAMSSDILIDVPQVVVRLQPGLFRPGDDEHQLFRNPDGPAVSTFFLHRKIWDNLWQSDSEEKWVSTIPGPKQARYHPYPEVATERIGEPLFQSTPTMVVFRSDAYCKATYRTTSRISPETCLEHCIRDTKCMFATFHWNRKYSPGFCRFSSSCSYQSGRARKIWKKSGPTPAPTPYPTPAPTPLLPRPLKMAKASLSKARAASNLASAAKRAADESLKEQAETLKRAESAQKLAMEAHEMAKAAGRGSRKALTGARSANDEAGEALKEAQQADDNAEKLGHLVKAQNRTMHSLNHTVVSLNLTMQKVSAMQVVDESLLNATNRTTEHLGKVLDTQKKTLTTLGHMQEVDHHTMNAVNSTIQAIQLEMSKTKKDTENLKDEQKTQKIVSYTAMAIALLYWIGQKVAGYIAVRAAAKAKDMAFASVRVRAIIQLTVRGNDGSALFGPEDLSGGTQLLEVVERMPPPPEGERWEFVSSNISLSYETHVYEIGDGTEFTLMAVSVSVGDMPADA</sequence>
<keyword evidence="4" id="KW-1185">Reference proteome</keyword>
<evidence type="ECO:0000256" key="1">
    <source>
        <dbReference type="SAM" id="MobiDB-lite"/>
    </source>
</evidence>
<proteinExistence type="predicted"/>
<feature type="region of interest" description="Disordered" evidence="1">
    <location>
        <begin position="328"/>
        <end position="358"/>
    </location>
</feature>
<gene>
    <name evidence="3" type="ORF">PCOR1329_LOCUS64481</name>
</gene>
<feature type="chain" id="PRO_5046773132" description="Apple domain-containing protein" evidence="2">
    <location>
        <begin position="26"/>
        <end position="596"/>
    </location>
</feature>
<feature type="region of interest" description="Disordered" evidence="1">
    <location>
        <begin position="250"/>
        <end position="271"/>
    </location>
</feature>
<organism evidence="3 4">
    <name type="scientific">Prorocentrum cordatum</name>
    <dbReference type="NCBI Taxonomy" id="2364126"/>
    <lineage>
        <taxon>Eukaryota</taxon>
        <taxon>Sar</taxon>
        <taxon>Alveolata</taxon>
        <taxon>Dinophyceae</taxon>
        <taxon>Prorocentrales</taxon>
        <taxon>Prorocentraceae</taxon>
        <taxon>Prorocentrum</taxon>
    </lineage>
</organism>
<protein>
    <recommendedName>
        <fullName evidence="5">Apple domain-containing protein</fullName>
    </recommendedName>
</protein>
<dbReference type="Proteomes" id="UP001189429">
    <property type="component" value="Unassembled WGS sequence"/>
</dbReference>
<keyword evidence="2" id="KW-0732">Signal</keyword>
<dbReference type="EMBL" id="CAUYUJ010018221">
    <property type="protein sequence ID" value="CAK0881735.1"/>
    <property type="molecule type" value="Genomic_DNA"/>
</dbReference>
<evidence type="ECO:0000313" key="3">
    <source>
        <dbReference type="EMBL" id="CAK0881735.1"/>
    </source>
</evidence>
<evidence type="ECO:0000313" key="4">
    <source>
        <dbReference type="Proteomes" id="UP001189429"/>
    </source>
</evidence>
<comment type="caution">
    <text evidence="3">The sequence shown here is derived from an EMBL/GenBank/DDBJ whole genome shotgun (WGS) entry which is preliminary data.</text>
</comment>
<evidence type="ECO:0008006" key="5">
    <source>
        <dbReference type="Google" id="ProtNLM"/>
    </source>
</evidence>
<evidence type="ECO:0000256" key="2">
    <source>
        <dbReference type="SAM" id="SignalP"/>
    </source>
</evidence>
<accession>A0ABN9W9Q4</accession>
<name>A0ABN9W9Q4_9DINO</name>